<comment type="caution">
    <text evidence="1">The sequence shown here is derived from an EMBL/GenBank/DDBJ whole genome shotgun (WGS) entry which is preliminary data.</text>
</comment>
<keyword evidence="2" id="KW-1185">Reference proteome</keyword>
<name>A0A0V1AQR7_TRISP</name>
<dbReference type="EMBL" id="JYDH01000279">
    <property type="protein sequence ID" value="KRY27144.1"/>
    <property type="molecule type" value="Genomic_DNA"/>
</dbReference>
<dbReference type="Proteomes" id="UP000054776">
    <property type="component" value="Unassembled WGS sequence"/>
</dbReference>
<organism evidence="1 2">
    <name type="scientific">Trichinella spiralis</name>
    <name type="common">Trichina worm</name>
    <dbReference type="NCBI Taxonomy" id="6334"/>
    <lineage>
        <taxon>Eukaryota</taxon>
        <taxon>Metazoa</taxon>
        <taxon>Ecdysozoa</taxon>
        <taxon>Nematoda</taxon>
        <taxon>Enoplea</taxon>
        <taxon>Dorylaimia</taxon>
        <taxon>Trichinellida</taxon>
        <taxon>Trichinellidae</taxon>
        <taxon>Trichinella</taxon>
    </lineage>
</organism>
<accession>A0A0V1AQR7</accession>
<gene>
    <name evidence="1" type="ORF">T01_13370</name>
</gene>
<sequence>MLQEFCLQIVRTCRSTRIEMPISPKFYERAQKNDSVEMVGAGGVCSLRRITEGVELHFSHLSHTVRMPKPAKLDLG</sequence>
<protein>
    <submittedName>
        <fullName evidence="1">Uncharacterized protein</fullName>
    </submittedName>
</protein>
<proteinExistence type="predicted"/>
<evidence type="ECO:0000313" key="2">
    <source>
        <dbReference type="Proteomes" id="UP000054776"/>
    </source>
</evidence>
<dbReference type="OrthoDB" id="5971213at2759"/>
<evidence type="ECO:0000313" key="1">
    <source>
        <dbReference type="EMBL" id="KRY27144.1"/>
    </source>
</evidence>
<dbReference type="InParanoid" id="A0A0V1AQR7"/>
<reference evidence="1 2" key="1">
    <citation type="submission" date="2015-01" db="EMBL/GenBank/DDBJ databases">
        <title>Evolution of Trichinella species and genotypes.</title>
        <authorList>
            <person name="Korhonen P.K."/>
            <person name="Edoardo P."/>
            <person name="Giuseppe L.R."/>
            <person name="Gasser R.B."/>
        </authorList>
    </citation>
    <scope>NUCLEOTIDE SEQUENCE [LARGE SCALE GENOMIC DNA]</scope>
    <source>
        <strain evidence="1">ISS3</strain>
    </source>
</reference>
<dbReference type="AlphaFoldDB" id="A0A0V1AQR7"/>